<evidence type="ECO:0000259" key="7">
    <source>
        <dbReference type="PROSITE" id="PS50893"/>
    </source>
</evidence>
<dbReference type="EMBL" id="DYXG01000057">
    <property type="protein sequence ID" value="HJE97131.1"/>
    <property type="molecule type" value="Genomic_DNA"/>
</dbReference>
<evidence type="ECO:0000256" key="2">
    <source>
        <dbReference type="ARBA" id="ARBA00022475"/>
    </source>
</evidence>
<reference evidence="8" key="2">
    <citation type="submission" date="2021-09" db="EMBL/GenBank/DDBJ databases">
        <authorList>
            <person name="Gilroy R."/>
        </authorList>
    </citation>
    <scope>NUCLEOTIDE SEQUENCE</scope>
    <source>
        <strain evidence="8">CHK174-6876</strain>
    </source>
</reference>
<keyword evidence="6" id="KW-0472">Membrane</keyword>
<gene>
    <name evidence="8" type="ORF">K8V00_05880</name>
</gene>
<keyword evidence="2" id="KW-1003">Cell membrane</keyword>
<dbReference type="Pfam" id="PF00005">
    <property type="entry name" value="ABC_tran"/>
    <property type="match status" value="1"/>
</dbReference>
<dbReference type="Proteomes" id="UP000707535">
    <property type="component" value="Unassembled WGS sequence"/>
</dbReference>
<evidence type="ECO:0000313" key="8">
    <source>
        <dbReference type="EMBL" id="HJE97131.1"/>
    </source>
</evidence>
<protein>
    <submittedName>
        <fullName evidence="8">ABC transporter ATP-binding protein</fullName>
    </submittedName>
</protein>
<evidence type="ECO:0000256" key="5">
    <source>
        <dbReference type="ARBA" id="ARBA00022967"/>
    </source>
</evidence>
<keyword evidence="3" id="KW-0547">Nucleotide-binding</keyword>
<evidence type="ECO:0000256" key="4">
    <source>
        <dbReference type="ARBA" id="ARBA00022840"/>
    </source>
</evidence>
<dbReference type="GO" id="GO:0016887">
    <property type="term" value="F:ATP hydrolysis activity"/>
    <property type="evidence" value="ECO:0007669"/>
    <property type="project" value="InterPro"/>
</dbReference>
<organism evidence="8 9">
    <name type="scientific">Ligilactobacillus acidipiscis</name>
    <dbReference type="NCBI Taxonomy" id="89059"/>
    <lineage>
        <taxon>Bacteria</taxon>
        <taxon>Bacillati</taxon>
        <taxon>Bacillota</taxon>
        <taxon>Bacilli</taxon>
        <taxon>Lactobacillales</taxon>
        <taxon>Lactobacillaceae</taxon>
        <taxon>Ligilactobacillus</taxon>
    </lineage>
</organism>
<dbReference type="Gene3D" id="3.40.50.300">
    <property type="entry name" value="P-loop containing nucleotide triphosphate hydrolases"/>
    <property type="match status" value="1"/>
</dbReference>
<evidence type="ECO:0000313" key="9">
    <source>
        <dbReference type="Proteomes" id="UP000707535"/>
    </source>
</evidence>
<reference evidence="8" key="1">
    <citation type="journal article" date="2021" name="PeerJ">
        <title>Extensive microbial diversity within the chicken gut microbiome revealed by metagenomics and culture.</title>
        <authorList>
            <person name="Gilroy R."/>
            <person name="Ravi A."/>
            <person name="Getino M."/>
            <person name="Pursley I."/>
            <person name="Horton D.L."/>
            <person name="Alikhan N.F."/>
            <person name="Baker D."/>
            <person name="Gharbi K."/>
            <person name="Hall N."/>
            <person name="Watson M."/>
            <person name="Adriaenssens E.M."/>
            <person name="Foster-Nyarko E."/>
            <person name="Jarju S."/>
            <person name="Secka A."/>
            <person name="Antonio M."/>
            <person name="Oren A."/>
            <person name="Chaudhuri R.R."/>
            <person name="La Ragione R."/>
            <person name="Hildebrand F."/>
            <person name="Pallen M.J."/>
        </authorList>
    </citation>
    <scope>NUCLEOTIDE SEQUENCE</scope>
    <source>
        <strain evidence="8">CHK174-6876</strain>
    </source>
</reference>
<dbReference type="InterPro" id="IPR027417">
    <property type="entry name" value="P-loop_NTPase"/>
</dbReference>
<comment type="caution">
    <text evidence="8">The sequence shown here is derived from an EMBL/GenBank/DDBJ whole genome shotgun (WGS) entry which is preliminary data.</text>
</comment>
<evidence type="ECO:0000256" key="3">
    <source>
        <dbReference type="ARBA" id="ARBA00022741"/>
    </source>
</evidence>
<sequence length="244" mass="27260">MTEQILGVKNVGKKYADHVVLQDVNLSIVKSEFVSLVGMSGGGKSTLLRMIAGLEKPTAGQITQDSQEVTNLNPKVKMMFQDDRLLPWMDILHNVTLGENKDSDIKRALSLLKQVGLEDYISAYPKQISGGQKQRVALARALMPQPEILLLDEPLGALDALTRMKMQDLILEIWKKTGITMILVTHDINEAVRMSQKIFVVKDATVEQEYSNRFHGQADDDSKKGQVTLSAQITDEIMQERKIV</sequence>
<dbReference type="CDD" id="cd03293">
    <property type="entry name" value="ABC_NrtD_SsuB_transporters"/>
    <property type="match status" value="1"/>
</dbReference>
<dbReference type="PANTHER" id="PTHR42788:SF17">
    <property type="entry name" value="ALIPHATIC SULFONATES IMPORT ATP-BINDING PROTEIN SSUB"/>
    <property type="match status" value="1"/>
</dbReference>
<dbReference type="PROSITE" id="PS50893">
    <property type="entry name" value="ABC_TRANSPORTER_2"/>
    <property type="match status" value="1"/>
</dbReference>
<evidence type="ECO:0000256" key="6">
    <source>
        <dbReference type="ARBA" id="ARBA00023136"/>
    </source>
</evidence>
<feature type="domain" description="ABC transporter" evidence="7">
    <location>
        <begin position="6"/>
        <end position="228"/>
    </location>
</feature>
<proteinExistence type="predicted"/>
<dbReference type="InterPro" id="IPR003439">
    <property type="entry name" value="ABC_transporter-like_ATP-bd"/>
</dbReference>
<keyword evidence="4 8" id="KW-0067">ATP-binding</keyword>
<name>A0A921K0Z6_9LACO</name>
<dbReference type="InterPro" id="IPR050166">
    <property type="entry name" value="ABC_transporter_ATP-bind"/>
</dbReference>
<dbReference type="GO" id="GO:0005524">
    <property type="term" value="F:ATP binding"/>
    <property type="evidence" value="ECO:0007669"/>
    <property type="project" value="UniProtKB-KW"/>
</dbReference>
<dbReference type="PANTHER" id="PTHR42788">
    <property type="entry name" value="TAURINE IMPORT ATP-BINDING PROTEIN-RELATED"/>
    <property type="match status" value="1"/>
</dbReference>
<dbReference type="PROSITE" id="PS00211">
    <property type="entry name" value="ABC_TRANSPORTER_1"/>
    <property type="match status" value="1"/>
</dbReference>
<dbReference type="SUPFAM" id="SSF52540">
    <property type="entry name" value="P-loop containing nucleoside triphosphate hydrolases"/>
    <property type="match status" value="1"/>
</dbReference>
<evidence type="ECO:0000256" key="1">
    <source>
        <dbReference type="ARBA" id="ARBA00022448"/>
    </source>
</evidence>
<dbReference type="InterPro" id="IPR017871">
    <property type="entry name" value="ABC_transporter-like_CS"/>
</dbReference>
<dbReference type="InterPro" id="IPR003593">
    <property type="entry name" value="AAA+_ATPase"/>
</dbReference>
<accession>A0A921K0Z6</accession>
<dbReference type="AlphaFoldDB" id="A0A921K0Z6"/>
<keyword evidence="1" id="KW-0813">Transport</keyword>
<dbReference type="SMART" id="SM00382">
    <property type="entry name" value="AAA"/>
    <property type="match status" value="1"/>
</dbReference>
<keyword evidence="5" id="KW-1278">Translocase</keyword>